<evidence type="ECO:0000313" key="3">
    <source>
        <dbReference type="EMBL" id="ELY32986.1"/>
    </source>
</evidence>
<dbReference type="PATRIC" id="fig|795797.18.peg.150"/>
<dbReference type="PANTHER" id="PTHR39165:SF1">
    <property type="entry name" value="DUF456 DOMAIN-CONTAINING PROTEIN"/>
    <property type="match status" value="1"/>
</dbReference>
<dbReference type="STRING" id="795797.HacjB3_00730"/>
<organism evidence="2 4">
    <name type="scientific">Halalkalicoccus jeotgali (strain DSM 18796 / CECT 7217 / JCM 14584 / KCTC 4019 / B3)</name>
    <dbReference type="NCBI Taxonomy" id="795797"/>
    <lineage>
        <taxon>Archaea</taxon>
        <taxon>Methanobacteriati</taxon>
        <taxon>Methanobacteriota</taxon>
        <taxon>Stenosarchaea group</taxon>
        <taxon>Halobacteria</taxon>
        <taxon>Halobacteriales</taxon>
        <taxon>Halococcaceae</taxon>
        <taxon>Halalkalicoccus</taxon>
    </lineage>
</organism>
<proteinExistence type="predicted"/>
<dbReference type="OrthoDB" id="206263at2157"/>
<feature type="transmembrane region" description="Helical" evidence="1">
    <location>
        <begin position="84"/>
        <end position="114"/>
    </location>
</feature>
<dbReference type="GeneID" id="9417940"/>
<dbReference type="Pfam" id="PF04306">
    <property type="entry name" value="DUF456"/>
    <property type="match status" value="1"/>
</dbReference>
<reference evidence="2 4" key="1">
    <citation type="journal article" date="2010" name="J. Bacteriol.">
        <title>Complete genome sequence of Halalkalicoccus jeotgali B3(T), an extremely halophilic archaeon.</title>
        <authorList>
            <person name="Roh S.W."/>
            <person name="Nam Y.D."/>
            <person name="Nam S.H."/>
            <person name="Choi S.H."/>
            <person name="Park H.S."/>
            <person name="Bae J.W."/>
        </authorList>
    </citation>
    <scope>NUCLEOTIDE SEQUENCE [LARGE SCALE GENOMIC DNA]</scope>
    <source>
        <strain evidence="2">B3</strain>
        <strain evidence="4">DSM 18796 / CECT 7217 / JCM 14584 / KCTC 4019 / B3</strain>
    </source>
</reference>
<dbReference type="HOGENOM" id="CLU_109297_5_0_2"/>
<evidence type="ECO:0000256" key="1">
    <source>
        <dbReference type="SAM" id="Phobius"/>
    </source>
</evidence>
<dbReference type="AlphaFoldDB" id="D8J4H7"/>
<evidence type="ECO:0000313" key="5">
    <source>
        <dbReference type="Proteomes" id="UP000011645"/>
    </source>
</evidence>
<dbReference type="PANTHER" id="PTHR39165">
    <property type="entry name" value="IG HYPOTHETICAL 17883"/>
    <property type="match status" value="1"/>
</dbReference>
<dbReference type="KEGG" id="hje:HacjB3_00730"/>
<keyword evidence="1" id="KW-0812">Transmembrane</keyword>
<dbReference type="eggNOG" id="arCOG06208">
    <property type="taxonomic scope" value="Archaea"/>
</dbReference>
<evidence type="ECO:0008006" key="6">
    <source>
        <dbReference type="Google" id="ProtNLM"/>
    </source>
</evidence>
<dbReference type="Proteomes" id="UP000000390">
    <property type="component" value="Chromosome"/>
</dbReference>
<dbReference type="InterPro" id="IPR007403">
    <property type="entry name" value="DUF456"/>
</dbReference>
<protein>
    <recommendedName>
        <fullName evidence="6">DUF456 domain-containing protein</fullName>
    </recommendedName>
</protein>
<accession>D8J4H7</accession>
<reference evidence="3 5" key="2">
    <citation type="journal article" date="2014" name="PLoS Genet.">
        <title>Phylogenetically driven sequencing of extremely halophilic archaea reveals strategies for static and dynamic osmo-response.</title>
        <authorList>
            <person name="Becker E.A."/>
            <person name="Seitzer P.M."/>
            <person name="Tritt A."/>
            <person name="Larsen D."/>
            <person name="Krusor M."/>
            <person name="Yao A.I."/>
            <person name="Wu D."/>
            <person name="Madern D."/>
            <person name="Eisen J.A."/>
            <person name="Darling A.E."/>
            <person name="Facciotti M.T."/>
        </authorList>
    </citation>
    <scope>NUCLEOTIDE SEQUENCE [LARGE SCALE GENOMIC DNA]</scope>
    <source>
        <strain evidence="3">B3</strain>
        <strain evidence="5">DSM 18796 / CECT 7217 / JCM 14584 / KCTC 4019 / B3</strain>
    </source>
</reference>
<dbReference type="Proteomes" id="UP000011645">
    <property type="component" value="Unassembled WGS sequence"/>
</dbReference>
<dbReference type="RefSeq" id="WP_008418970.1">
    <property type="nucleotide sequence ID" value="NC_014297.1"/>
</dbReference>
<keyword evidence="5" id="KW-1185">Reference proteome</keyword>
<dbReference type="EMBL" id="CP002062">
    <property type="protein sequence ID" value="ADJ13539.1"/>
    <property type="molecule type" value="Genomic_DNA"/>
</dbReference>
<keyword evidence="1" id="KW-0472">Membrane</keyword>
<evidence type="ECO:0000313" key="2">
    <source>
        <dbReference type="EMBL" id="ADJ13539.1"/>
    </source>
</evidence>
<sequence length="159" mass="15967">MVELAFAVAVALLVCGVVGSLVPLVPGALLSLAGIYGYWWASGFSEPGTLFVVGATLLALVTLGFDLLSSVISAGAGGASLRTAAVAGIVGFVLLFLAGPVGTIAGVVLATFVMEFERSGDLEGSVRTAIYTTLGMLASTAMQVVLTGVLLVGFVLVAW</sequence>
<feature type="transmembrane region" description="Helical" evidence="1">
    <location>
        <begin position="49"/>
        <end position="72"/>
    </location>
</feature>
<feature type="transmembrane region" description="Helical" evidence="1">
    <location>
        <begin position="134"/>
        <end position="158"/>
    </location>
</feature>
<gene>
    <name evidence="2" type="ordered locus">HacjB3_00730</name>
    <name evidence="3" type="ORF">C497_18602</name>
</gene>
<evidence type="ECO:0000313" key="4">
    <source>
        <dbReference type="Proteomes" id="UP000000390"/>
    </source>
</evidence>
<name>D8J4H7_HALJB</name>
<dbReference type="EMBL" id="AOHV01000045">
    <property type="protein sequence ID" value="ELY32986.1"/>
    <property type="molecule type" value="Genomic_DNA"/>
</dbReference>
<keyword evidence="1" id="KW-1133">Transmembrane helix</keyword>